<evidence type="ECO:0000313" key="2">
    <source>
        <dbReference type="Proteomes" id="UP000027337"/>
    </source>
</evidence>
<dbReference type="AlphaFoldDB" id="A0A061STJ9"/>
<organism evidence="1 2">
    <name type="scientific">Sulfitobacter mediterraneus</name>
    <dbReference type="NCBI Taxonomy" id="83219"/>
    <lineage>
        <taxon>Bacteria</taxon>
        <taxon>Pseudomonadati</taxon>
        <taxon>Pseudomonadota</taxon>
        <taxon>Alphaproteobacteria</taxon>
        <taxon>Rhodobacterales</taxon>
        <taxon>Roseobacteraceae</taxon>
        <taxon>Sulfitobacter</taxon>
    </lineage>
</organism>
<protein>
    <submittedName>
        <fullName evidence="1">Uncharacterized protein</fullName>
    </submittedName>
</protein>
<dbReference type="Proteomes" id="UP000027337">
    <property type="component" value="Unassembled WGS sequence"/>
</dbReference>
<dbReference type="RefSeq" id="WP_037908986.1">
    <property type="nucleotide sequence ID" value="NZ_CP068998.1"/>
</dbReference>
<dbReference type="GeneID" id="72438446"/>
<keyword evidence="2" id="KW-1185">Reference proteome</keyword>
<comment type="caution">
    <text evidence="1">The sequence shown here is derived from an EMBL/GenBank/DDBJ whole genome shotgun (WGS) entry which is preliminary data.</text>
</comment>
<accession>A0A061STJ9</accession>
<gene>
    <name evidence="1" type="ORF">PM02_12775</name>
</gene>
<evidence type="ECO:0000313" key="1">
    <source>
        <dbReference type="EMBL" id="KAJ02724.1"/>
    </source>
</evidence>
<dbReference type="EMBL" id="JEMU01000010">
    <property type="protein sequence ID" value="KAJ02724.1"/>
    <property type="molecule type" value="Genomic_DNA"/>
</dbReference>
<proteinExistence type="predicted"/>
<name>A0A061STJ9_9RHOB</name>
<sequence>MQSMTSLTLTAIAAGVAVSLLLLPVTMSKALFGRKNDASVQAVPQPTFVATREIDGGLSD</sequence>
<reference evidence="1 2" key="1">
    <citation type="journal article" date="2014" name="Genome Announc.">
        <title>Draft Genome Sequences of Two Isolates of the Roseobacter Group, Sulfitobacter sp. Strains 3SOLIMAR09 and 1FIGIMAR09, from Harbors of Mallorca Island (Mediterranean Sea).</title>
        <authorList>
            <person name="Mas-Llado M."/>
            <person name="Pina-Villalonga J.M."/>
            <person name="Brunet-Galmes I."/>
            <person name="Nogales B."/>
            <person name="Bosch R."/>
        </authorList>
    </citation>
    <scope>NUCLEOTIDE SEQUENCE [LARGE SCALE GENOMIC DNA]</scope>
    <source>
        <strain evidence="1 2">1FIGIMAR09</strain>
    </source>
</reference>